<evidence type="ECO:0000313" key="10">
    <source>
        <dbReference type="Proteomes" id="UP001374579"/>
    </source>
</evidence>
<comment type="pathway">
    <text evidence="1">Amino-acid degradation; L-leucine degradation; (S)-3-hydroxy-3-methylglutaryl-CoA from 3-isovaleryl-CoA: step 2/3.</text>
</comment>
<reference evidence="9 10" key="1">
    <citation type="submission" date="2024-02" db="EMBL/GenBank/DDBJ databases">
        <title>Chromosome-scale genome assembly of the rough periwinkle Littorina saxatilis.</title>
        <authorList>
            <person name="De Jode A."/>
            <person name="Faria R."/>
            <person name="Formenti G."/>
            <person name="Sims Y."/>
            <person name="Smith T.P."/>
            <person name="Tracey A."/>
            <person name="Wood J.M.D."/>
            <person name="Zagrodzka Z.B."/>
            <person name="Johannesson K."/>
            <person name="Butlin R.K."/>
            <person name="Leder E.H."/>
        </authorList>
    </citation>
    <scope>NUCLEOTIDE SEQUENCE [LARGE SCALE GENOMIC DNA]</scope>
    <source>
        <strain evidence="9">Snail1</strain>
        <tissue evidence="9">Muscle</tissue>
    </source>
</reference>
<dbReference type="Pfam" id="PF01039">
    <property type="entry name" value="Carboxyl_trans"/>
    <property type="match status" value="1"/>
</dbReference>
<sequence length="563" mass="60644">MAATVLNKFRLLTAPVETICQRCVASMGSSAALPKFPTLKLDQLNAEISKANSENFSRHEEVFKSALAVAHAGGGAKAIERHTQRNKKMVVEDRVKALIDEDTPFLELSPLAGFMMEYGTVPRAGVITGIGSVCGKLCMVLANDGAFKGGTSYPITVRKQLRAQEIAQQNRIPCIYVVDSGGAFLPLQSDIFPDKNHGGRAFYNEAIMSAEQIPQVAVVCGSCTAGGAYVPTMAQETVIVHRTGSVFLGGPPLVKAALGEIISTEDLGGATVHCKVSGCTDYFAQDEKSAFETCRDIVSTLNVHHEDIKGRLPSRLPLYDPQDLPSLIPSNDQHQIDMFQVIARVVDASAFHEFKQMFGPSLITGFAHVDGYLVGIVGNQGEVTADAASKGAHFVTLCNERQIPLIFLQNTSPEIADKGNALQLKCQARMMAVVSCSTVPKITVVVGNAVGPTHYLMGGKAMSPNFVFSWPNAVRCAETPHTVMEAVEAGLRGSVEDEAKRESMIAKYKDRVAMETTAVFASSRVLDDGVILPQDTRDVVSQCLRIVTAYNHPAKPAYPVIRM</sequence>
<dbReference type="InterPro" id="IPR045190">
    <property type="entry name" value="MCCB/AccD1-like"/>
</dbReference>
<dbReference type="SUPFAM" id="SSF52096">
    <property type="entry name" value="ClpP/crotonase"/>
    <property type="match status" value="2"/>
</dbReference>
<evidence type="ECO:0000259" key="7">
    <source>
        <dbReference type="PROSITE" id="PS50980"/>
    </source>
</evidence>
<dbReference type="GO" id="GO:0005739">
    <property type="term" value="C:mitochondrion"/>
    <property type="evidence" value="ECO:0007669"/>
    <property type="project" value="TreeGrafter"/>
</dbReference>
<dbReference type="InterPro" id="IPR011763">
    <property type="entry name" value="COA_CT_C"/>
</dbReference>
<protein>
    <recommendedName>
        <fullName evidence="2">methylcrotonoyl-CoA carboxylase</fullName>
        <ecNumber evidence="2">6.4.1.4</ecNumber>
    </recommendedName>
    <alternativeName>
        <fullName evidence="5">3-methylcrotonyl-CoA carboxylase 2</fullName>
    </alternativeName>
    <alternativeName>
        <fullName evidence="3">3-methylcrotonyl-CoA carboxylase non-biotin-containing subunit</fullName>
    </alternativeName>
    <alternativeName>
        <fullName evidence="4">3-methylcrotonyl-CoA:carbon dioxide ligase subunit beta</fullName>
    </alternativeName>
</protein>
<feature type="domain" description="CoA carboxyltransferase N-terminal" evidence="7">
    <location>
        <begin position="56"/>
        <end position="313"/>
    </location>
</feature>
<evidence type="ECO:0000313" key="9">
    <source>
        <dbReference type="EMBL" id="KAK7100848.1"/>
    </source>
</evidence>
<dbReference type="FunFam" id="3.90.226.10:FF:000046">
    <property type="entry name" value="Geranyl-CoA carboxylase beta subunit"/>
    <property type="match status" value="1"/>
</dbReference>
<dbReference type="InterPro" id="IPR029045">
    <property type="entry name" value="ClpP/crotonase-like_dom_sf"/>
</dbReference>
<organism evidence="9 10">
    <name type="scientific">Littorina saxatilis</name>
    <dbReference type="NCBI Taxonomy" id="31220"/>
    <lineage>
        <taxon>Eukaryota</taxon>
        <taxon>Metazoa</taxon>
        <taxon>Spiralia</taxon>
        <taxon>Lophotrochozoa</taxon>
        <taxon>Mollusca</taxon>
        <taxon>Gastropoda</taxon>
        <taxon>Caenogastropoda</taxon>
        <taxon>Littorinimorpha</taxon>
        <taxon>Littorinoidea</taxon>
        <taxon>Littorinidae</taxon>
        <taxon>Littorina</taxon>
    </lineage>
</organism>
<dbReference type="InterPro" id="IPR034733">
    <property type="entry name" value="AcCoA_carboxyl_beta"/>
</dbReference>
<dbReference type="EMBL" id="JBAMIC010000011">
    <property type="protein sequence ID" value="KAK7100848.1"/>
    <property type="molecule type" value="Genomic_DNA"/>
</dbReference>
<gene>
    <name evidence="9" type="ORF">V1264_023717</name>
</gene>
<evidence type="ECO:0000256" key="4">
    <source>
        <dbReference type="ARBA" id="ARBA00031237"/>
    </source>
</evidence>
<proteinExistence type="predicted"/>
<dbReference type="GO" id="GO:1905202">
    <property type="term" value="C:methylcrotonoyl-CoA carboxylase complex"/>
    <property type="evidence" value="ECO:0007669"/>
    <property type="project" value="TreeGrafter"/>
</dbReference>
<dbReference type="GO" id="GO:0004485">
    <property type="term" value="F:methylcrotonoyl-CoA carboxylase activity"/>
    <property type="evidence" value="ECO:0007669"/>
    <property type="project" value="UniProtKB-EC"/>
</dbReference>
<dbReference type="PANTHER" id="PTHR22855:SF47">
    <property type="entry name" value="METHYLCROTONOYL-COA CARBOXYLASE"/>
    <property type="match status" value="1"/>
</dbReference>
<accession>A0AAN9G9Q4</accession>
<evidence type="ECO:0000256" key="6">
    <source>
        <dbReference type="ARBA" id="ARBA00052347"/>
    </source>
</evidence>
<keyword evidence="10" id="KW-1185">Reference proteome</keyword>
<evidence type="ECO:0000256" key="3">
    <source>
        <dbReference type="ARBA" id="ARBA00031109"/>
    </source>
</evidence>
<evidence type="ECO:0000256" key="2">
    <source>
        <dbReference type="ARBA" id="ARBA00026116"/>
    </source>
</evidence>
<dbReference type="PANTHER" id="PTHR22855">
    <property type="entry name" value="ACETYL, PROPIONYL, PYRUVATE, AND GLUTACONYL CARBOXYLASE-RELATED"/>
    <property type="match status" value="1"/>
</dbReference>
<evidence type="ECO:0000256" key="5">
    <source>
        <dbReference type="ARBA" id="ARBA00031404"/>
    </source>
</evidence>
<name>A0AAN9G9Q4_9CAEN</name>
<evidence type="ECO:0000256" key="1">
    <source>
        <dbReference type="ARBA" id="ARBA00025711"/>
    </source>
</evidence>
<dbReference type="AlphaFoldDB" id="A0AAN9G9Q4"/>
<dbReference type="EC" id="6.4.1.4" evidence="2"/>
<dbReference type="GO" id="GO:0006552">
    <property type="term" value="P:L-leucine catabolic process"/>
    <property type="evidence" value="ECO:0007669"/>
    <property type="project" value="TreeGrafter"/>
</dbReference>
<dbReference type="PROSITE" id="PS50989">
    <property type="entry name" value="COA_CT_CTER"/>
    <property type="match status" value="1"/>
</dbReference>
<comment type="caution">
    <text evidence="9">The sequence shown here is derived from an EMBL/GenBank/DDBJ whole genome shotgun (WGS) entry which is preliminary data.</text>
</comment>
<feature type="domain" description="CoA carboxyltransferase C-terminal" evidence="8">
    <location>
        <begin position="321"/>
        <end position="563"/>
    </location>
</feature>
<evidence type="ECO:0000259" key="8">
    <source>
        <dbReference type="PROSITE" id="PS50989"/>
    </source>
</evidence>
<comment type="catalytic activity">
    <reaction evidence="6">
        <text>3-methylbut-2-enoyl-CoA + hydrogencarbonate + ATP = 3-methyl-(2E)-glutaconyl-CoA + ADP + phosphate + H(+)</text>
        <dbReference type="Rhea" id="RHEA:13589"/>
        <dbReference type="ChEBI" id="CHEBI:15378"/>
        <dbReference type="ChEBI" id="CHEBI:17544"/>
        <dbReference type="ChEBI" id="CHEBI:30616"/>
        <dbReference type="ChEBI" id="CHEBI:43474"/>
        <dbReference type="ChEBI" id="CHEBI:57344"/>
        <dbReference type="ChEBI" id="CHEBI:57346"/>
        <dbReference type="ChEBI" id="CHEBI:456216"/>
        <dbReference type="EC" id="6.4.1.4"/>
    </reaction>
</comment>
<dbReference type="PROSITE" id="PS50980">
    <property type="entry name" value="COA_CT_NTER"/>
    <property type="match status" value="1"/>
</dbReference>
<dbReference type="Gene3D" id="3.90.226.10">
    <property type="entry name" value="2-enoyl-CoA Hydratase, Chain A, domain 1"/>
    <property type="match status" value="2"/>
</dbReference>
<dbReference type="Proteomes" id="UP001374579">
    <property type="component" value="Unassembled WGS sequence"/>
</dbReference>
<dbReference type="InterPro" id="IPR011762">
    <property type="entry name" value="COA_CT_N"/>
</dbReference>